<organism evidence="2 3">
    <name type="scientific">Solirubrobacter deserti</name>
    <dbReference type="NCBI Taxonomy" id="2282478"/>
    <lineage>
        <taxon>Bacteria</taxon>
        <taxon>Bacillati</taxon>
        <taxon>Actinomycetota</taxon>
        <taxon>Thermoleophilia</taxon>
        <taxon>Solirubrobacterales</taxon>
        <taxon>Solirubrobacteraceae</taxon>
        <taxon>Solirubrobacter</taxon>
    </lineage>
</organism>
<evidence type="ECO:0000256" key="1">
    <source>
        <dbReference type="SAM" id="SignalP"/>
    </source>
</evidence>
<comment type="caution">
    <text evidence="2">The sequence shown here is derived from an EMBL/GenBank/DDBJ whole genome shotgun (WGS) entry which is preliminary data.</text>
</comment>
<keyword evidence="3" id="KW-1185">Reference proteome</keyword>
<name>A0ABT4RI99_9ACTN</name>
<dbReference type="EMBL" id="JAPCID010000015">
    <property type="protein sequence ID" value="MDA0138284.1"/>
    <property type="molecule type" value="Genomic_DNA"/>
</dbReference>
<evidence type="ECO:0000313" key="3">
    <source>
        <dbReference type="Proteomes" id="UP001147700"/>
    </source>
</evidence>
<feature type="signal peptide" evidence="1">
    <location>
        <begin position="1"/>
        <end position="27"/>
    </location>
</feature>
<dbReference type="Proteomes" id="UP001147700">
    <property type="component" value="Unassembled WGS sequence"/>
</dbReference>
<reference evidence="2" key="1">
    <citation type="submission" date="2022-10" db="EMBL/GenBank/DDBJ databases">
        <title>The WGS of Solirubrobacter sp. CPCC 204708.</title>
        <authorList>
            <person name="Jiang Z."/>
        </authorList>
    </citation>
    <scope>NUCLEOTIDE SEQUENCE</scope>
    <source>
        <strain evidence="2">CPCC 204708</strain>
    </source>
</reference>
<feature type="chain" id="PRO_5046743008" description="Ig-like domain-containing protein" evidence="1">
    <location>
        <begin position="28"/>
        <end position="593"/>
    </location>
</feature>
<dbReference type="RefSeq" id="WP_202957962.1">
    <property type="nucleotide sequence ID" value="NZ_JAPCID010000015.1"/>
</dbReference>
<proteinExistence type="predicted"/>
<sequence length="593" mass="61771">MRRLAGLLLALCGTLAVAGVAAPAANAGDVWLWVCQGPEGQPLPQTGDRASRAGGDAAANRCGDASGRALTARPASGRAGWSFSVPSPTTLRSVKLNRNVSLTEGQRYQLLVGDTPLETAAPVNGAAAYDATGSRVAFDVQCVATRCDTPGGAEVSSLAMRVSDTAAPTGAVAGWRNPASGAMKMEVSAIDNGVGLKEAVLAVDGVEKGRATFGGPDPACKDLSSDPASVDLAYGLVGQNDVDFQPVGCITRGRVELNLDTTSLPESFTAADLRVITVTVTDHAGNATTVMTRGTEVINRQLIENIPQRSLVIGSSFTDPLIPQPGSPGGGVQGAQASSPGTCANPALTMVLDQPPLRTTRGVIVLRRNKRYRFAGRLTCTVGGVRRSAPKRTRIDIRTTIGGRTRNATARTGERGAVRAFLRASRSGAVVFRYTSPGGKRSQVTIRFRVEQSLPRGTTIYGRWLRYESPSDRVRFTELEARKVPAGATVTVRCRGSACPGALARSFSVGKSARGSMSLLAAVNGASLRPGAAIDVTITKPGFAGIGKLYCVRSGQKVQTRSYRVGENRPACSAGASAAAKRPRIRGAIRESG</sequence>
<evidence type="ECO:0008006" key="4">
    <source>
        <dbReference type="Google" id="ProtNLM"/>
    </source>
</evidence>
<protein>
    <recommendedName>
        <fullName evidence="4">Ig-like domain-containing protein</fullName>
    </recommendedName>
</protein>
<gene>
    <name evidence="2" type="ORF">OJ962_12310</name>
</gene>
<evidence type="ECO:0000313" key="2">
    <source>
        <dbReference type="EMBL" id="MDA0138284.1"/>
    </source>
</evidence>
<keyword evidence="1" id="KW-0732">Signal</keyword>
<accession>A0ABT4RI99</accession>